<protein>
    <submittedName>
        <fullName evidence="1">Uncharacterized protein</fullName>
    </submittedName>
</protein>
<accession>A0AAE6BT94</accession>
<gene>
    <name evidence="1" type="ORF">CFBP6624_26660</name>
</gene>
<geneLocation type="plasmid" evidence="2">
    <name>patcfbp6624</name>
</geneLocation>
<dbReference type="AlphaFoldDB" id="A0AAE6BT94"/>
<dbReference type="Proteomes" id="UP000298646">
    <property type="component" value="Plasmid pAtCFBP6624"/>
</dbReference>
<sequence>MTETFTSQLHGYKHGHQLLSSSAKISKGDQAVIDRLSDVAGPLRPGEAFDPYLTAYPLPSGEFFVLARTWQDLSVPRAGCVRTLSLVIPIETWSSSPTLNDFLASLALSEMPMTATSGTVTHARHTPLPSVSDFAGNELLEAIFLEEAKPVAIFDAPEPELITVRLLTALWPTMRKRFAVCTFALSPRKIEGRSFDLVFAPKDARSRFAKWEGRRIDAKGGTSTRHRWTRSIIDRVFHEPIPKLLSDQELRLVGSEDSGSSSALRIVLLWEELHQNLERTPSAALGLLDIANSRSGADPGVIASLQPAIAEAAHRAVSTFPATEAWEFIGALTKKMRGSAFASALPAIGDAAGDLAAKSPAGAIALVEQPDAQGALSAIVPQIANGLRVGFGDATEHALIQAHPLALSRLLSSSVDLAATLASSAPMIRRIAEILPQLPPDSFDAVKEALLPALVQDFQREAFLPLVASLSTEELLEEARHLAAVSMFAAESFIPVLSNRAHELGADRRLRDLLVTFDASQGRDQLLAAGLEPTEEDVDWLLDEQSIGPKLKEHLFLELLRRATTNEFASLFRNDHSAEEFVRSIPDSASDILLRAAGEIWLPLSVHLDVVSRLLPMVSKHQARDLLWRVIERCLREESLENGPTTIAHLLDLLGEKLDGSRLAKAGLGQDLPPRLFNRNMVAFGATAEKARNRLLHAIDDIARVLSERYSLDMDRGAGIACAQLFSDAESLDRGSHLRASGRLLPTLLRSGGSPVSPVIAATFPAVYRELAKEDDVPDLLRFIPFFDWDRCKSARRELVDAFLRSRTWSPGDLALTAFLAGDLQRLLRRVAKDDEGGQYIKRLSHEIPRLPLHARSDITRAVSNLYEDWPAKYDWRD</sequence>
<dbReference type="EMBL" id="CP039909">
    <property type="protein sequence ID" value="QCM03757.1"/>
    <property type="molecule type" value="Genomic_DNA"/>
</dbReference>
<organism evidence="1 2">
    <name type="scientific">Agrobacterium tumefaciens</name>
    <dbReference type="NCBI Taxonomy" id="358"/>
    <lineage>
        <taxon>Bacteria</taxon>
        <taxon>Pseudomonadati</taxon>
        <taxon>Pseudomonadota</taxon>
        <taxon>Alphaproteobacteria</taxon>
        <taxon>Hyphomicrobiales</taxon>
        <taxon>Rhizobiaceae</taxon>
        <taxon>Rhizobium/Agrobacterium group</taxon>
        <taxon>Agrobacterium</taxon>
        <taxon>Agrobacterium tumefaciens complex</taxon>
    </lineage>
</organism>
<evidence type="ECO:0000313" key="2">
    <source>
        <dbReference type="Proteomes" id="UP000298646"/>
    </source>
</evidence>
<name>A0AAE6BT94_AGRTU</name>
<evidence type="ECO:0000313" key="1">
    <source>
        <dbReference type="EMBL" id="QCM03757.1"/>
    </source>
</evidence>
<keyword evidence="1" id="KW-0614">Plasmid</keyword>
<proteinExistence type="predicted"/>
<reference evidence="1 2" key="1">
    <citation type="submission" date="2019-04" db="EMBL/GenBank/DDBJ databases">
        <title>Complete genome sequence of Agrobacterium tumefaciens CFBP6624.</title>
        <authorList>
            <person name="Haryono M."/>
            <person name="Lin Y.-C."/>
            <person name="Lai E.-M."/>
            <person name="Kuo C.-H."/>
        </authorList>
    </citation>
    <scope>NUCLEOTIDE SEQUENCE [LARGE SCALE GENOMIC DNA]</scope>
    <source>
        <strain evidence="1 2">CFBP6624</strain>
        <plasmid evidence="2">patcfbp6624</plasmid>
    </source>
</reference>
<dbReference type="Pfam" id="PF20012">
    <property type="entry name" value="GAP1-N1"/>
    <property type="match status" value="1"/>
</dbReference>